<keyword evidence="2" id="KW-0677">Repeat</keyword>
<feature type="domain" description="Novel STAND NTPase 1" evidence="5">
    <location>
        <begin position="132"/>
        <end position="552"/>
    </location>
</feature>
<feature type="repeat" description="WD" evidence="3">
    <location>
        <begin position="731"/>
        <end position="764"/>
    </location>
</feature>
<dbReference type="Gene3D" id="2.130.10.10">
    <property type="entry name" value="YVTN repeat-like/Quinoprotein amine dehydrogenase"/>
    <property type="match status" value="5"/>
</dbReference>
<proteinExistence type="predicted"/>
<sequence>MSQARDEALPGARQLFADRFALLYTAAGNLPLRRAADAANERMRATRGPGAAPVATAQRISDWRGGRNVPARFESLLPVLLMLVDRARKEHPEPPAPGLYDVHGWQQLWSDALASSTSAAPAADEAVENASPYLGLDSYRQDDAGLFFGRQRAVDALLARLGSAARSGGMVIVVGASGAGKSSLLQAGLIPSLVRGDLAVDGSADWPVVLIAPGAHPLATLAARIPGIDGAGSPEDAAAKAVAAMTAATGARQVAVIVDQFEEVFTLCRSAVERRRFLAALRAICTATTPDGPPPGVVVIGVRADFYARCLDHPDLEEALQDRGLVLGAMRSGELREAITGPAKSAGLKLEPGLEDVLVHDLRGMGRSDGATETGGGEGDHDGSDAPAGPDAYEPGALPLLSHVLRATWQRRQKGRLTIAGYREAGGVRGSVAATAEQAWDTLDPAAREAARHLLLRLVRIGDDTRDTRRSATRSDLIGGAANPASTEAALEALAGARLLTLDADSVELTHEVVIDAWPRLRAWIDEDRAGNLVRQRLAADAQEWDRHGRDPAGLYRGTRLDAALERTADGQLDHNATAVDLLTESVRHRRRGIQTRRALIGAVVVLAIVAVVGAVLAKVQSTTANHQRDDAVFRQVIAEADRLRTGDPSLSAQLDLVAHRLRPGDSGVYTRLLSTQNTPLSTPLAGHKGAVYLVTYSPDDRLLASASYDGTIRLWNVADPGDPSPMGEPIRVSDTWLTSVAFSPDGKIIAGADGDGVVRLWSIADPRHPVPLGAPLTGSHGAVYVVAFSPDGRTLAAPSDDHTIQLWDVADPAHATPLGPPLTGPTAAIRTVAFSPDGHLLAAGSDDTLVRLWDVTDAARPAPLGAPLGGFRGVAHSVAFSPNSKILAAGSDDSTARLWDVSDPAAPAPIGQPLKAHTAAIWSVTFSPDGNTLATGSWDGTARLWDISEPGRPVLLGQPLAGSSGGIVTVAFSPDGRSLATGGQDAMVRLWNLPPAVIGGHTARITPPAFSADGKLMATGSYDESIRLWSLAGGRPVTVARWFPDKQGANQAGWQVALSGNGRLLAAANSNGGHVQLWDTTDPAHPVPAGQPLDLRTRYTDQLAFSPDGRILATGSDDRNIQLWDVADPQHPTPLGAQLTGSTAWVNAFVFSPDGRIIAGASSDDKVYLWNASDAVGGAPIAELTGHTGPVDAVAFSPDGHSLASAGDDQTIRLWDVRDPHRPTPLSGPIDGHTSTIRSLSFAPSGRTLASGADDQTVRLWNVTDPRRPEAIGDSFADRGVVRWQVAFDPAGHYLAATGEGGVLRLWSLDEEDAVNRICADTHGILTPQVWDEHLPDLLGFDPPCR</sequence>
<feature type="repeat" description="WD" evidence="3">
    <location>
        <begin position="1287"/>
        <end position="1318"/>
    </location>
</feature>
<dbReference type="SUPFAM" id="SSF50998">
    <property type="entry name" value="Quinoprotein alcohol dehydrogenase-like"/>
    <property type="match status" value="1"/>
</dbReference>
<comment type="caution">
    <text evidence="6">The sequence shown here is derived from an EMBL/GenBank/DDBJ whole genome shotgun (WGS) entry which is preliminary data.</text>
</comment>
<feature type="repeat" description="WD" evidence="3">
    <location>
        <begin position="823"/>
        <end position="856"/>
    </location>
</feature>
<dbReference type="InterPro" id="IPR036322">
    <property type="entry name" value="WD40_repeat_dom_sf"/>
</dbReference>
<feature type="repeat" description="WD" evidence="3">
    <location>
        <begin position="961"/>
        <end position="994"/>
    </location>
</feature>
<accession>A0A9X4M327</accession>
<feature type="repeat" description="WD" evidence="3">
    <location>
        <begin position="1140"/>
        <end position="1172"/>
    </location>
</feature>
<feature type="repeat" description="WD" evidence="3">
    <location>
        <begin position="1185"/>
        <end position="1219"/>
    </location>
</feature>
<protein>
    <submittedName>
        <fullName evidence="6">WD40 repeat domain-containing protein</fullName>
    </submittedName>
</protein>
<evidence type="ECO:0000313" key="7">
    <source>
        <dbReference type="Proteomes" id="UP001152755"/>
    </source>
</evidence>
<evidence type="ECO:0000256" key="3">
    <source>
        <dbReference type="PROSITE-ProRule" id="PRU00221"/>
    </source>
</evidence>
<keyword evidence="1 3" id="KW-0853">WD repeat</keyword>
<dbReference type="PROSITE" id="PS50082">
    <property type="entry name" value="WD_REPEATS_2"/>
    <property type="match status" value="13"/>
</dbReference>
<feature type="region of interest" description="Disordered" evidence="4">
    <location>
        <begin position="365"/>
        <end position="395"/>
    </location>
</feature>
<dbReference type="InterPro" id="IPR001680">
    <property type="entry name" value="WD40_rpt"/>
</dbReference>
<dbReference type="InterPro" id="IPR015943">
    <property type="entry name" value="WD40/YVTN_repeat-like_dom_sf"/>
</dbReference>
<dbReference type="InterPro" id="IPR049052">
    <property type="entry name" value="nSTAND1"/>
</dbReference>
<dbReference type="PANTHER" id="PTHR19879">
    <property type="entry name" value="TRANSCRIPTION INITIATION FACTOR TFIID"/>
    <property type="match status" value="1"/>
</dbReference>
<feature type="repeat" description="WD" evidence="3">
    <location>
        <begin position="915"/>
        <end position="949"/>
    </location>
</feature>
<gene>
    <name evidence="6" type="ORF">NVS88_21615</name>
</gene>
<reference evidence="6" key="1">
    <citation type="submission" date="2022-08" db="EMBL/GenBank/DDBJ databases">
        <title>Genome analysis of Corynebacteriales strain.</title>
        <authorList>
            <person name="Lee S.D."/>
        </authorList>
    </citation>
    <scope>NUCLEOTIDE SEQUENCE</scope>
    <source>
        <strain evidence="6">D3-21</strain>
    </source>
</reference>
<dbReference type="CDD" id="cd00200">
    <property type="entry name" value="WD40"/>
    <property type="match status" value="2"/>
</dbReference>
<keyword evidence="7" id="KW-1185">Reference proteome</keyword>
<dbReference type="Proteomes" id="UP001152755">
    <property type="component" value="Unassembled WGS sequence"/>
</dbReference>
<evidence type="ECO:0000256" key="2">
    <source>
        <dbReference type="ARBA" id="ARBA00022737"/>
    </source>
</evidence>
<evidence type="ECO:0000256" key="4">
    <source>
        <dbReference type="SAM" id="MobiDB-lite"/>
    </source>
</evidence>
<name>A0A9X4M327_9ACTN</name>
<dbReference type="InterPro" id="IPR019775">
    <property type="entry name" value="WD40_repeat_CS"/>
</dbReference>
<feature type="repeat" description="WD" evidence="3">
    <location>
        <begin position="777"/>
        <end position="810"/>
    </location>
</feature>
<dbReference type="InterPro" id="IPR011047">
    <property type="entry name" value="Quinoprotein_ADH-like_sf"/>
</dbReference>
<dbReference type="SUPFAM" id="SSF50974">
    <property type="entry name" value="Nitrous oxide reductase, N-terminal domain"/>
    <property type="match status" value="1"/>
</dbReference>
<dbReference type="InterPro" id="IPR020472">
    <property type="entry name" value="WD40_PAC1"/>
</dbReference>
<feature type="repeat" description="WD" evidence="3">
    <location>
        <begin position="1231"/>
        <end position="1272"/>
    </location>
</feature>
<dbReference type="SUPFAM" id="SSF52540">
    <property type="entry name" value="P-loop containing nucleoside triphosphate hydrolases"/>
    <property type="match status" value="1"/>
</dbReference>
<evidence type="ECO:0000259" key="5">
    <source>
        <dbReference type="Pfam" id="PF20703"/>
    </source>
</evidence>
<feature type="repeat" description="WD" evidence="3">
    <location>
        <begin position="1094"/>
        <end position="1127"/>
    </location>
</feature>
<dbReference type="InterPro" id="IPR011045">
    <property type="entry name" value="N2O_reductase_N"/>
</dbReference>
<dbReference type="PRINTS" id="PR00320">
    <property type="entry name" value="GPROTEINBRPT"/>
</dbReference>
<evidence type="ECO:0000256" key="1">
    <source>
        <dbReference type="ARBA" id="ARBA00022574"/>
    </source>
</evidence>
<organism evidence="6 7">
    <name type="scientific">Speluncibacter jeojiensis</name>
    <dbReference type="NCBI Taxonomy" id="2710754"/>
    <lineage>
        <taxon>Bacteria</taxon>
        <taxon>Bacillati</taxon>
        <taxon>Actinomycetota</taxon>
        <taxon>Actinomycetes</taxon>
        <taxon>Mycobacteriales</taxon>
        <taxon>Speluncibacteraceae</taxon>
        <taxon>Speluncibacter</taxon>
    </lineage>
</organism>
<dbReference type="RefSeq" id="WP_332520817.1">
    <property type="nucleotide sequence ID" value="NZ_JANRHA010000026.1"/>
</dbReference>
<feature type="repeat" description="WD" evidence="3">
    <location>
        <begin position="685"/>
        <end position="718"/>
    </location>
</feature>
<dbReference type="Pfam" id="PF20703">
    <property type="entry name" value="nSTAND1"/>
    <property type="match status" value="1"/>
</dbReference>
<dbReference type="InterPro" id="IPR027417">
    <property type="entry name" value="P-loop_NTPase"/>
</dbReference>
<dbReference type="PROSITE" id="PS50294">
    <property type="entry name" value="WD_REPEATS_REGION"/>
    <property type="match status" value="12"/>
</dbReference>
<feature type="repeat" description="WD" evidence="3">
    <location>
        <begin position="999"/>
        <end position="1040"/>
    </location>
</feature>
<dbReference type="SMART" id="SM00320">
    <property type="entry name" value="WD40"/>
    <property type="match status" value="14"/>
</dbReference>
<dbReference type="Pfam" id="PF00400">
    <property type="entry name" value="WD40"/>
    <property type="match status" value="13"/>
</dbReference>
<dbReference type="SUPFAM" id="SSF50978">
    <property type="entry name" value="WD40 repeat-like"/>
    <property type="match status" value="1"/>
</dbReference>
<evidence type="ECO:0000313" key="6">
    <source>
        <dbReference type="EMBL" id="MDG3017158.1"/>
    </source>
</evidence>
<dbReference type="PROSITE" id="PS00678">
    <property type="entry name" value="WD_REPEATS_1"/>
    <property type="match status" value="8"/>
</dbReference>
<feature type="repeat" description="WD" evidence="3">
    <location>
        <begin position="869"/>
        <end position="903"/>
    </location>
</feature>
<dbReference type="PANTHER" id="PTHR19879:SF9">
    <property type="entry name" value="TRANSCRIPTION INITIATION FACTOR TFIID SUBUNIT 5"/>
    <property type="match status" value="1"/>
</dbReference>
<dbReference type="EMBL" id="JANRHA010000026">
    <property type="protein sequence ID" value="MDG3017158.1"/>
    <property type="molecule type" value="Genomic_DNA"/>
</dbReference>